<name>A0A453SBI0_AEGTS</name>
<dbReference type="Gramene" id="AET7Gv20882200.11">
    <property type="protein sequence ID" value="AET7Gv20882200.11"/>
    <property type="gene ID" value="AET7Gv20882200"/>
</dbReference>
<dbReference type="AlphaFoldDB" id="A0A453SBI0"/>
<proteinExistence type="predicted"/>
<dbReference type="InterPro" id="IPR001486">
    <property type="entry name" value="Hemoglobin_trunc"/>
</dbReference>
<reference evidence="6" key="2">
    <citation type="journal article" date="2017" name="Nat. Plants">
        <title>The Aegilops tauschii genome reveals multiple impacts of transposons.</title>
        <authorList>
            <person name="Zhao G."/>
            <person name="Zou C."/>
            <person name="Li K."/>
            <person name="Wang K."/>
            <person name="Li T."/>
            <person name="Gao L."/>
            <person name="Zhang X."/>
            <person name="Wang H."/>
            <person name="Yang Z."/>
            <person name="Liu X."/>
            <person name="Jiang W."/>
            <person name="Mao L."/>
            <person name="Kong X."/>
            <person name="Jiao Y."/>
            <person name="Jia J."/>
        </authorList>
    </citation>
    <scope>NUCLEOTIDE SEQUENCE [LARGE SCALE GENOMIC DNA]</scope>
    <source>
        <strain evidence="6">cv. AL8/78</strain>
    </source>
</reference>
<evidence type="ECO:0000256" key="3">
    <source>
        <dbReference type="ARBA" id="ARBA00022723"/>
    </source>
</evidence>
<dbReference type="GO" id="GO:0020037">
    <property type="term" value="F:heme binding"/>
    <property type="evidence" value="ECO:0007669"/>
    <property type="project" value="InterPro"/>
</dbReference>
<protein>
    <submittedName>
        <fullName evidence="5">Uncharacterized protein</fullName>
    </submittedName>
</protein>
<sequence length="111" mass="12738">MACAMSSMQLFLEHRTLQMFEALVLKIRTFSPRPPGTILCRRQKYSQPRSSTMCPLNICTWTHNSHHLLAERLLCLLLAGHPALIGLHQPFRVTHQAAERSLHHMQQALET</sequence>
<dbReference type="Proteomes" id="UP000015105">
    <property type="component" value="Chromosome 7D"/>
</dbReference>
<keyword evidence="6" id="KW-1185">Reference proteome</keyword>
<evidence type="ECO:0000256" key="1">
    <source>
        <dbReference type="ARBA" id="ARBA00022448"/>
    </source>
</evidence>
<dbReference type="EnsemblPlants" id="AET7Gv20882200.11">
    <property type="protein sequence ID" value="AET7Gv20882200.11"/>
    <property type="gene ID" value="AET7Gv20882200"/>
</dbReference>
<evidence type="ECO:0000313" key="6">
    <source>
        <dbReference type="Proteomes" id="UP000015105"/>
    </source>
</evidence>
<keyword evidence="3" id="KW-0479">Metal-binding</keyword>
<dbReference type="GO" id="GO:0046872">
    <property type="term" value="F:metal ion binding"/>
    <property type="evidence" value="ECO:0007669"/>
    <property type="project" value="UniProtKB-KW"/>
</dbReference>
<keyword evidence="1" id="KW-0813">Transport</keyword>
<dbReference type="Gene3D" id="1.10.490.10">
    <property type="entry name" value="Globins"/>
    <property type="match status" value="1"/>
</dbReference>
<dbReference type="Pfam" id="PF01152">
    <property type="entry name" value="Bac_globin"/>
    <property type="match status" value="1"/>
</dbReference>
<accession>A0A453SBI0</accession>
<keyword evidence="2" id="KW-0349">Heme</keyword>
<keyword evidence="4" id="KW-0408">Iron</keyword>
<evidence type="ECO:0000313" key="5">
    <source>
        <dbReference type="EnsemblPlants" id="AET7Gv20882200.11"/>
    </source>
</evidence>
<evidence type="ECO:0000256" key="2">
    <source>
        <dbReference type="ARBA" id="ARBA00022617"/>
    </source>
</evidence>
<reference evidence="5" key="4">
    <citation type="submission" date="2019-03" db="UniProtKB">
        <authorList>
            <consortium name="EnsemblPlants"/>
        </authorList>
    </citation>
    <scope>IDENTIFICATION</scope>
</reference>
<reference evidence="5" key="3">
    <citation type="journal article" date="2017" name="Nature">
        <title>Genome sequence of the progenitor of the wheat D genome Aegilops tauschii.</title>
        <authorList>
            <person name="Luo M.C."/>
            <person name="Gu Y.Q."/>
            <person name="Puiu D."/>
            <person name="Wang H."/>
            <person name="Twardziok S.O."/>
            <person name="Deal K.R."/>
            <person name="Huo N."/>
            <person name="Zhu T."/>
            <person name="Wang L."/>
            <person name="Wang Y."/>
            <person name="McGuire P.E."/>
            <person name="Liu S."/>
            <person name="Long H."/>
            <person name="Ramasamy R.K."/>
            <person name="Rodriguez J.C."/>
            <person name="Van S.L."/>
            <person name="Yuan L."/>
            <person name="Wang Z."/>
            <person name="Xia Z."/>
            <person name="Xiao L."/>
            <person name="Anderson O.D."/>
            <person name="Ouyang S."/>
            <person name="Liang Y."/>
            <person name="Zimin A.V."/>
            <person name="Pertea G."/>
            <person name="Qi P."/>
            <person name="Bennetzen J.L."/>
            <person name="Dai X."/>
            <person name="Dawson M.W."/>
            <person name="Muller H.G."/>
            <person name="Kugler K."/>
            <person name="Rivarola-Duarte L."/>
            <person name="Spannagl M."/>
            <person name="Mayer K.F.X."/>
            <person name="Lu F.H."/>
            <person name="Bevan M.W."/>
            <person name="Leroy P."/>
            <person name="Li P."/>
            <person name="You F.M."/>
            <person name="Sun Q."/>
            <person name="Liu Z."/>
            <person name="Lyons E."/>
            <person name="Wicker T."/>
            <person name="Salzberg S.L."/>
            <person name="Devos K.M."/>
            <person name="Dvorak J."/>
        </authorList>
    </citation>
    <scope>NUCLEOTIDE SEQUENCE [LARGE SCALE GENOMIC DNA]</scope>
    <source>
        <strain evidence="5">cv. AL8/78</strain>
    </source>
</reference>
<dbReference type="GO" id="GO:0019825">
    <property type="term" value="F:oxygen binding"/>
    <property type="evidence" value="ECO:0007669"/>
    <property type="project" value="InterPro"/>
</dbReference>
<evidence type="ECO:0000256" key="4">
    <source>
        <dbReference type="ARBA" id="ARBA00023004"/>
    </source>
</evidence>
<dbReference type="InterPro" id="IPR012292">
    <property type="entry name" value="Globin/Proto"/>
</dbReference>
<organism evidence="5 6">
    <name type="scientific">Aegilops tauschii subsp. strangulata</name>
    <name type="common">Goatgrass</name>
    <dbReference type="NCBI Taxonomy" id="200361"/>
    <lineage>
        <taxon>Eukaryota</taxon>
        <taxon>Viridiplantae</taxon>
        <taxon>Streptophyta</taxon>
        <taxon>Embryophyta</taxon>
        <taxon>Tracheophyta</taxon>
        <taxon>Spermatophyta</taxon>
        <taxon>Magnoliopsida</taxon>
        <taxon>Liliopsida</taxon>
        <taxon>Poales</taxon>
        <taxon>Poaceae</taxon>
        <taxon>BOP clade</taxon>
        <taxon>Pooideae</taxon>
        <taxon>Triticodae</taxon>
        <taxon>Triticeae</taxon>
        <taxon>Triticinae</taxon>
        <taxon>Aegilops</taxon>
    </lineage>
</organism>
<reference evidence="5" key="5">
    <citation type="journal article" date="2021" name="G3 (Bethesda)">
        <title>Aegilops tauschii genome assembly Aet v5.0 features greater sequence contiguity and improved annotation.</title>
        <authorList>
            <person name="Wang L."/>
            <person name="Zhu T."/>
            <person name="Rodriguez J.C."/>
            <person name="Deal K.R."/>
            <person name="Dubcovsky J."/>
            <person name="McGuire P.E."/>
            <person name="Lux T."/>
            <person name="Spannagl M."/>
            <person name="Mayer K.F.X."/>
            <person name="Baldrich P."/>
            <person name="Meyers B.C."/>
            <person name="Huo N."/>
            <person name="Gu Y.Q."/>
            <person name="Zhou H."/>
            <person name="Devos K.M."/>
            <person name="Bennetzen J.L."/>
            <person name="Unver T."/>
            <person name="Budak H."/>
            <person name="Gulick P.J."/>
            <person name="Galiba G."/>
            <person name="Kalapos B."/>
            <person name="Nelson D.R."/>
            <person name="Li P."/>
            <person name="You F.M."/>
            <person name="Luo M.C."/>
            <person name="Dvorak J."/>
        </authorList>
    </citation>
    <scope>NUCLEOTIDE SEQUENCE [LARGE SCALE GENOMIC DNA]</scope>
    <source>
        <strain evidence="5">cv. AL8/78</strain>
    </source>
</reference>
<reference evidence="6" key="1">
    <citation type="journal article" date="2014" name="Science">
        <title>Ancient hybridizations among the ancestral genomes of bread wheat.</title>
        <authorList>
            <consortium name="International Wheat Genome Sequencing Consortium,"/>
            <person name="Marcussen T."/>
            <person name="Sandve S.R."/>
            <person name="Heier L."/>
            <person name="Spannagl M."/>
            <person name="Pfeifer M."/>
            <person name="Jakobsen K.S."/>
            <person name="Wulff B.B."/>
            <person name="Steuernagel B."/>
            <person name="Mayer K.F."/>
            <person name="Olsen O.A."/>
        </authorList>
    </citation>
    <scope>NUCLEOTIDE SEQUENCE [LARGE SCALE GENOMIC DNA]</scope>
    <source>
        <strain evidence="6">cv. AL8/78</strain>
    </source>
</reference>